<feature type="transmembrane region" description="Helical" evidence="5">
    <location>
        <begin position="7"/>
        <end position="29"/>
    </location>
</feature>
<evidence type="ECO:0000256" key="4">
    <source>
        <dbReference type="ARBA" id="ARBA00023136"/>
    </source>
</evidence>
<gene>
    <name evidence="7" type="ORF">FMM06_16025</name>
</gene>
<evidence type="ECO:0000313" key="7">
    <source>
        <dbReference type="EMBL" id="TRW15148.1"/>
    </source>
</evidence>
<name>A0A552UAB2_9SPHN</name>
<dbReference type="PANTHER" id="PTHR36985">
    <property type="entry name" value="TRANSLOCATION AND ASSEMBLY MODULE SUBUNIT TAMB"/>
    <property type="match status" value="1"/>
</dbReference>
<accession>A0A552UAB2</accession>
<dbReference type="Proteomes" id="UP000317894">
    <property type="component" value="Unassembled WGS sequence"/>
</dbReference>
<keyword evidence="2 5" id="KW-0812">Transmembrane</keyword>
<evidence type="ECO:0000259" key="6">
    <source>
        <dbReference type="Pfam" id="PF04357"/>
    </source>
</evidence>
<dbReference type="GO" id="GO:0005886">
    <property type="term" value="C:plasma membrane"/>
    <property type="evidence" value="ECO:0007669"/>
    <property type="project" value="InterPro"/>
</dbReference>
<keyword evidence="4 5" id="KW-0472">Membrane</keyword>
<dbReference type="PANTHER" id="PTHR36985:SF1">
    <property type="entry name" value="TRANSLOCATION AND ASSEMBLY MODULE SUBUNIT TAMB"/>
    <property type="match status" value="1"/>
</dbReference>
<dbReference type="GO" id="GO:0009306">
    <property type="term" value="P:protein secretion"/>
    <property type="evidence" value="ECO:0007669"/>
    <property type="project" value="InterPro"/>
</dbReference>
<evidence type="ECO:0000256" key="3">
    <source>
        <dbReference type="ARBA" id="ARBA00022989"/>
    </source>
</evidence>
<evidence type="ECO:0000256" key="5">
    <source>
        <dbReference type="SAM" id="Phobius"/>
    </source>
</evidence>
<organism evidence="7 8">
    <name type="scientific">Glacieibacterium frigidum</name>
    <dbReference type="NCBI Taxonomy" id="2593303"/>
    <lineage>
        <taxon>Bacteria</taxon>
        <taxon>Pseudomonadati</taxon>
        <taxon>Pseudomonadota</taxon>
        <taxon>Alphaproteobacteria</taxon>
        <taxon>Sphingomonadales</taxon>
        <taxon>Sphingosinicellaceae</taxon>
        <taxon>Glacieibacterium</taxon>
    </lineage>
</organism>
<reference evidence="7 8" key="1">
    <citation type="submission" date="2019-07" db="EMBL/GenBank/DDBJ databases">
        <title>Novel species isolated from glacier.</title>
        <authorList>
            <person name="Liu Q."/>
            <person name="Xin Y.-H."/>
        </authorList>
    </citation>
    <scope>NUCLEOTIDE SEQUENCE [LARGE SCALE GENOMIC DNA]</scope>
    <source>
        <strain evidence="7 8">LB1R16</strain>
    </source>
</reference>
<protein>
    <recommendedName>
        <fullName evidence="6">Translocation and assembly module TamB C-terminal domain-containing protein</fullName>
    </recommendedName>
</protein>
<keyword evidence="3 5" id="KW-1133">Transmembrane helix</keyword>
<proteinExistence type="predicted"/>
<dbReference type="GO" id="GO:0097347">
    <property type="term" value="C:TAM protein secretion complex"/>
    <property type="evidence" value="ECO:0007669"/>
    <property type="project" value="TreeGrafter"/>
</dbReference>
<evidence type="ECO:0000313" key="8">
    <source>
        <dbReference type="Proteomes" id="UP000317894"/>
    </source>
</evidence>
<comment type="caution">
    <text evidence="7">The sequence shown here is derived from an EMBL/GenBank/DDBJ whole genome shotgun (WGS) entry which is preliminary data.</text>
</comment>
<dbReference type="EMBL" id="VJWA01000002">
    <property type="protein sequence ID" value="TRW15148.1"/>
    <property type="molecule type" value="Genomic_DNA"/>
</dbReference>
<feature type="domain" description="Translocation and assembly module TamB C-terminal" evidence="6">
    <location>
        <begin position="1041"/>
        <end position="1385"/>
    </location>
</feature>
<evidence type="ECO:0000256" key="1">
    <source>
        <dbReference type="ARBA" id="ARBA00004167"/>
    </source>
</evidence>
<sequence length="1385" mass="142414">MLSVRRVLLWVAGIVAGLAVLVVALIAGLNTQPGKRFILNQLAGFTSATGLNYRAGRIDGSIYGRMTLRDVEVRDLKGVLATAPAVVVDWSPLPALSQRIEIAEVLVDEAQLLRRPVLGPSDPDEPLLPDIDLKLDRLVVNRLEIAPAVTGRRHVARLSAAIDIADGRAKVTADAAAVQGAGLSGGDTLRLRLDAVPANNRLIVDARLAGPAGGLVDSYAKLGKPLLLTVAGRGSWQAWQGQVAAQAGGAPLADLAVTGRDGIFGVRGRVEPQRLFATGPVASLTDGGVLIDATARLAERRVDLTATAESTAFRANATGLLDLAESRFGNFRVAGQLLRPGAVAPNLAGRDLRFAVVLDGPFGTPALAYDLSATTLVFNGTTVEMLAATGRATIDAERILIPVSARARRVTGLNAAAGGLLTNLRVDGDLAWSNGRLLSDNLRLRSDRLDATAIVVATPATGQYNGALKGRVNDYRVEGLGRVDLLTDARLVSGARGGFGITGSVRVATRQLDNASLREQLGGNAVATARIAYDPAGVARFSALRLTAPRFRITGGEGSYRPDGRIAFQAQGSSTQYGPLSVSGSGTVARPLVRLRAARPNVGVQLNNVVADLEGTAAGYRIKATGGSEYGPFAANVLVRSGAGPLTVDIASARFAGIDFRGSVAQTEAGPFAGRLTLAGSGFNGGVLLASERGVQRATVDVRASAARIPGTVPITIGSGTVRATALLTPGTPSVSGTAYLADLRSGTLLVKRVQSKFDYRAGRGTVGLVASGTAPTPFDIAAQAALTPTRVVGNAKGTLNGIAFRLAAPAVATKTAGGWSLAPATLIVPQGRAVLAGEYGRNSRLRAVLDGIDLAIVETFAPGLGLGGKVSGTIDATQAGGATPAVDANLNIANFTRTAAYTVSAPLDVSTRLRLSGTGAGLDAVVRRGTSVIGRVRAQLAPLGAGASLSQRLLAAPLSGGIRYNGPAELLWALTGIAGQQVSGPVVVAADLGGRVDNPSVTGVVRAATLRYENQAYGTVIRDIALDSRFSRSRLEILSLTGRAGSGTVVARGTIGLDAATGFPLDLNVTLANAQLARGDALGASATGQIAITSSRGVGLIKGTLTIPEARYAIIRQGAAEISELTGVRRKGAPAPTAAAAAPSSQFRLDLRIRADNRIFVSGMGLEAEWRTDMRITGSATAPVVVGKLQIVRGTYSFAGRRFELAQDGAVTFDGGAFTNPQLSLSASTTVDGVSATINIGGRAQRPEITFTSTPALAQDEVLSRLLFGGSITSLSPTQAIQLAAALNSLRGSGGGGLNPLGKLRSASGIDRLRVLGADKTAGRGTALAAGQYISNNIYVEVITDARGFTATQLEIALSRTLSVLSSTSSFGGSNVELRYSKTY</sequence>
<dbReference type="Pfam" id="PF04357">
    <property type="entry name" value="TamB"/>
    <property type="match status" value="1"/>
</dbReference>
<dbReference type="OrthoDB" id="7784409at2"/>
<comment type="subcellular location">
    <subcellularLocation>
        <location evidence="1">Membrane</location>
        <topology evidence="1">Single-pass membrane protein</topology>
    </subcellularLocation>
</comment>
<keyword evidence="8" id="KW-1185">Reference proteome</keyword>
<evidence type="ECO:0000256" key="2">
    <source>
        <dbReference type="ARBA" id="ARBA00022692"/>
    </source>
</evidence>
<dbReference type="InterPro" id="IPR007452">
    <property type="entry name" value="TamB_C"/>
</dbReference>